<keyword evidence="3" id="KW-0276">Fatty acid metabolism</keyword>
<evidence type="ECO:0000256" key="2">
    <source>
        <dbReference type="ARBA" id="ARBA00022598"/>
    </source>
</evidence>
<evidence type="ECO:0000256" key="3">
    <source>
        <dbReference type="ARBA" id="ARBA00022832"/>
    </source>
</evidence>
<reference evidence="7" key="1">
    <citation type="submission" date="2022-01" db="EMBL/GenBank/DDBJ databases">
        <title>Comparative genomics reveals a dynamic genome evolution in the ectomycorrhizal milk-cap (Lactarius) mushrooms.</title>
        <authorList>
            <consortium name="DOE Joint Genome Institute"/>
            <person name="Lebreton A."/>
            <person name="Tang N."/>
            <person name="Kuo A."/>
            <person name="LaButti K."/>
            <person name="Drula E."/>
            <person name="Barry K."/>
            <person name="Clum A."/>
            <person name="Lipzen A."/>
            <person name="Mousain D."/>
            <person name="Ng V."/>
            <person name="Wang R."/>
            <person name="Wang X."/>
            <person name="Dai Y."/>
            <person name="Henrissat B."/>
            <person name="Grigoriev I.V."/>
            <person name="Guerin-Laguette A."/>
            <person name="Yu F."/>
            <person name="Martin F.M."/>
        </authorList>
    </citation>
    <scope>NUCLEOTIDE SEQUENCE</scope>
    <source>
        <strain evidence="7">QP</strain>
    </source>
</reference>
<evidence type="ECO:0000259" key="5">
    <source>
        <dbReference type="Pfam" id="PF00501"/>
    </source>
</evidence>
<accession>A0AAD4LMQ0</accession>
<dbReference type="PROSITE" id="PS00455">
    <property type="entry name" value="AMP_BINDING"/>
    <property type="match status" value="1"/>
</dbReference>
<keyword evidence="8" id="KW-1185">Reference proteome</keyword>
<dbReference type="PANTHER" id="PTHR43859">
    <property type="entry name" value="ACYL-ACTIVATING ENZYME"/>
    <property type="match status" value="1"/>
</dbReference>
<comment type="caution">
    <text evidence="7">The sequence shown here is derived from an EMBL/GenBank/DDBJ whole genome shotgun (WGS) entry which is preliminary data.</text>
</comment>
<evidence type="ECO:0000259" key="6">
    <source>
        <dbReference type="Pfam" id="PF13193"/>
    </source>
</evidence>
<gene>
    <name evidence="7" type="ORF">EDB92DRAFT_1792795</name>
</gene>
<sequence length="618" mass="68663">MKLVRVREVYLYLVSHHPSSSVLFLRCTSQVNSFVLSLSAAPTNTYYQGIAFSFTPTPASVPPQDPNLSLTLSTPPDLPVNFHPLNPLEFLLRAAQIYPEKLALVHPDVQFPVYYTYSIWAQRVQNFAYGLLQAGIRPGDRIVVLAPNWYLIDWADALQGAIGARAIITTINTRLTKHEIEYILAHSGAKLIFVDHEYSHLVSDAKARIVVCNDTGRAGDPYEDFLTAGRAYSQEKGWPGLEMDSDENTPFCLNYTSGTTGRPKGVLTTLRGTYLAAIANAIETQMNKDSTYLWILPMFHAAGWTFPWSLTLTFAKQIIVRTVDYSLIWKHFLHSHVTHYCGAPTVQIGIANHPDAKQLPRPINAITAGAAPTAHLLAQLEGRGFQPVHVYGLTYTYGPFTRNYSRPSWFALPLSERAKLSARQGHALVTASPVRVVYPTKSPGDKLVDVPRDGKTVGEIVTRGNIVMQGYFQDPDATARAFEGGHFHSGDLAVWHPDGSVQIQDRSKDIIISGGENASSLAIEQELAGHPDVLEVCVVAREHPKWGERPMAFVTVHLESAKRWADKHVEFARELKAYARERLPSFAVPEWVAIVKELPKTSTGKIQKTALRKRVAKL</sequence>
<protein>
    <recommendedName>
        <fullName evidence="9">Acetyl-CoA synthetase-like protein</fullName>
    </recommendedName>
</protein>
<dbReference type="InterPro" id="IPR045851">
    <property type="entry name" value="AMP-bd_C_sf"/>
</dbReference>
<comment type="similarity">
    <text evidence="1">Belongs to the ATP-dependent AMP-binding enzyme family.</text>
</comment>
<dbReference type="Pfam" id="PF13193">
    <property type="entry name" value="AMP-binding_C"/>
    <property type="match status" value="1"/>
</dbReference>
<keyword evidence="2" id="KW-0436">Ligase</keyword>
<dbReference type="EMBL" id="JAKELL010000007">
    <property type="protein sequence ID" value="KAH8997540.1"/>
    <property type="molecule type" value="Genomic_DNA"/>
</dbReference>
<keyword evidence="4" id="KW-0443">Lipid metabolism</keyword>
<organism evidence="7 8">
    <name type="scientific">Lactarius akahatsu</name>
    <dbReference type="NCBI Taxonomy" id="416441"/>
    <lineage>
        <taxon>Eukaryota</taxon>
        <taxon>Fungi</taxon>
        <taxon>Dikarya</taxon>
        <taxon>Basidiomycota</taxon>
        <taxon>Agaricomycotina</taxon>
        <taxon>Agaricomycetes</taxon>
        <taxon>Russulales</taxon>
        <taxon>Russulaceae</taxon>
        <taxon>Lactarius</taxon>
    </lineage>
</organism>
<name>A0AAD4LMQ0_9AGAM</name>
<dbReference type="GO" id="GO:0006631">
    <property type="term" value="P:fatty acid metabolic process"/>
    <property type="evidence" value="ECO:0007669"/>
    <property type="project" value="UniProtKB-KW"/>
</dbReference>
<dbReference type="Proteomes" id="UP001201163">
    <property type="component" value="Unassembled WGS sequence"/>
</dbReference>
<feature type="domain" description="AMP-dependent synthetase/ligase" evidence="5">
    <location>
        <begin position="93"/>
        <end position="472"/>
    </location>
</feature>
<dbReference type="PANTHER" id="PTHR43859:SF4">
    <property type="entry name" value="BUTANOATE--COA LIGASE AAE1-RELATED"/>
    <property type="match status" value="1"/>
</dbReference>
<dbReference type="SUPFAM" id="SSF56801">
    <property type="entry name" value="Acetyl-CoA synthetase-like"/>
    <property type="match status" value="1"/>
</dbReference>
<evidence type="ECO:0000313" key="8">
    <source>
        <dbReference type="Proteomes" id="UP001201163"/>
    </source>
</evidence>
<evidence type="ECO:0000256" key="1">
    <source>
        <dbReference type="ARBA" id="ARBA00006432"/>
    </source>
</evidence>
<dbReference type="InterPro" id="IPR042099">
    <property type="entry name" value="ANL_N_sf"/>
</dbReference>
<dbReference type="GO" id="GO:0016874">
    <property type="term" value="F:ligase activity"/>
    <property type="evidence" value="ECO:0007669"/>
    <property type="project" value="UniProtKB-KW"/>
</dbReference>
<proteinExistence type="inferred from homology"/>
<feature type="domain" description="AMP-binding enzyme C-terminal" evidence="6">
    <location>
        <begin position="523"/>
        <end position="605"/>
    </location>
</feature>
<evidence type="ECO:0008006" key="9">
    <source>
        <dbReference type="Google" id="ProtNLM"/>
    </source>
</evidence>
<evidence type="ECO:0000256" key="4">
    <source>
        <dbReference type="ARBA" id="ARBA00023098"/>
    </source>
</evidence>
<dbReference type="Pfam" id="PF00501">
    <property type="entry name" value="AMP-binding"/>
    <property type="match status" value="1"/>
</dbReference>
<dbReference type="AlphaFoldDB" id="A0AAD4LMQ0"/>
<dbReference type="InterPro" id="IPR025110">
    <property type="entry name" value="AMP-bd_C"/>
</dbReference>
<dbReference type="Gene3D" id="3.30.300.30">
    <property type="match status" value="1"/>
</dbReference>
<dbReference type="Gene3D" id="3.40.50.12780">
    <property type="entry name" value="N-terminal domain of ligase-like"/>
    <property type="match status" value="1"/>
</dbReference>
<evidence type="ECO:0000313" key="7">
    <source>
        <dbReference type="EMBL" id="KAH8997540.1"/>
    </source>
</evidence>
<dbReference type="InterPro" id="IPR000873">
    <property type="entry name" value="AMP-dep_synth/lig_dom"/>
</dbReference>
<dbReference type="InterPro" id="IPR020845">
    <property type="entry name" value="AMP-binding_CS"/>
</dbReference>